<dbReference type="InterPro" id="IPR027417">
    <property type="entry name" value="P-loop_NTPase"/>
</dbReference>
<feature type="domain" description="DUF4143" evidence="2">
    <location>
        <begin position="214"/>
        <end position="351"/>
    </location>
</feature>
<dbReference type="GO" id="GO:0005524">
    <property type="term" value="F:ATP binding"/>
    <property type="evidence" value="ECO:0007669"/>
    <property type="project" value="UniProtKB-KW"/>
</dbReference>
<evidence type="ECO:0000259" key="2">
    <source>
        <dbReference type="Pfam" id="PF13635"/>
    </source>
</evidence>
<organism evidence="3 4">
    <name type="scientific">Methanocalculus taiwanensis</name>
    <dbReference type="NCBI Taxonomy" id="106207"/>
    <lineage>
        <taxon>Archaea</taxon>
        <taxon>Methanobacteriati</taxon>
        <taxon>Methanobacteriota</taxon>
        <taxon>Stenosarchaea group</taxon>
        <taxon>Methanomicrobia</taxon>
        <taxon>Methanomicrobiales</taxon>
        <taxon>Methanocalculaceae</taxon>
        <taxon>Methanocalculus</taxon>
    </lineage>
</organism>
<evidence type="ECO:0000313" key="4">
    <source>
        <dbReference type="Proteomes" id="UP001524383"/>
    </source>
</evidence>
<dbReference type="InterPro" id="IPR025420">
    <property type="entry name" value="DUF4143"/>
</dbReference>
<dbReference type="PANTHER" id="PTHR33295:SF8">
    <property type="entry name" value="AAA+ ATPASE DOMAIN-CONTAINING PROTEIN"/>
    <property type="match status" value="1"/>
</dbReference>
<proteinExistence type="predicted"/>
<keyword evidence="3" id="KW-0067">ATP-binding</keyword>
<name>A0ABD4TKW9_9EURY</name>
<comment type="caution">
    <text evidence="3">The sequence shown here is derived from an EMBL/GenBank/DDBJ whole genome shotgun (WGS) entry which is preliminary data.</text>
</comment>
<keyword evidence="4" id="KW-1185">Reference proteome</keyword>
<protein>
    <submittedName>
        <fullName evidence="3">ATP-binding protein</fullName>
    </submittedName>
</protein>
<keyword evidence="3" id="KW-0547">Nucleotide-binding</keyword>
<dbReference type="Pfam" id="PF13635">
    <property type="entry name" value="DUF4143"/>
    <property type="match status" value="1"/>
</dbReference>
<feature type="domain" description="AAA" evidence="1">
    <location>
        <begin position="38"/>
        <end position="161"/>
    </location>
</feature>
<dbReference type="EMBL" id="VOTZ01000028">
    <property type="protein sequence ID" value="MCQ1539401.1"/>
    <property type="molecule type" value="Genomic_DNA"/>
</dbReference>
<accession>A0ABD4TKW9</accession>
<dbReference type="RefSeq" id="WP_255333369.1">
    <property type="nucleotide sequence ID" value="NZ_VOTZ01000028.1"/>
</dbReference>
<reference evidence="3 4" key="1">
    <citation type="submission" date="2019-08" db="EMBL/GenBank/DDBJ databases">
        <authorList>
            <person name="Chen S.-C."/>
            <person name="Lai M.-C."/>
            <person name="You Y.-T."/>
        </authorList>
    </citation>
    <scope>NUCLEOTIDE SEQUENCE [LARGE SCALE GENOMIC DNA]</scope>
    <source>
        <strain evidence="3 4">P2F9704a</strain>
    </source>
</reference>
<sequence length="425" mass="49554">MLTDRTLEEIILDQQEVFIAKDTGVKRSIEYDRYMRHDQIVTISGVRRCGKSTLLRQFATHYDSYYYMNFDDERLIDFTAADFSRLMILFQKIAKDSRTIFIDEIQNIPGWERFIRRIHDEGYKIYLTGSNARLLSSELGTHLTGRYAKIELYPFSFPELLTFCGIDAVPLTSKTKAEILRAFDRYLEEGGFPEFLKFSDPEYLKRTYDDIIYRDIVSRFGIREVKAFQQLVQFVFSNAGKEASYNSLAKAVGIKSPMSVRSYIGYLEEAYLVFELYRYDASLKRQYAGQKKLYVIDNGMRNTIAFRFSQDTGRLLENLVFIELRRRGAEIFFFKESGECDFIIRDRDHTTEVLQISYELNAIDRDREIAGLSQAMAAHGLSHGTILTYNQEEEITTPDGMKVHVMPVWRWLIEGLGDRPDNSSM</sequence>
<gene>
    <name evidence="3" type="ORF">FTO68_10465</name>
</gene>
<dbReference type="Proteomes" id="UP001524383">
    <property type="component" value="Unassembled WGS sequence"/>
</dbReference>
<evidence type="ECO:0000313" key="3">
    <source>
        <dbReference type="EMBL" id="MCQ1539401.1"/>
    </source>
</evidence>
<dbReference type="PANTHER" id="PTHR33295">
    <property type="entry name" value="ATPASE"/>
    <property type="match status" value="1"/>
</dbReference>
<dbReference type="AlphaFoldDB" id="A0ABD4TKW9"/>
<dbReference type="Pfam" id="PF13173">
    <property type="entry name" value="AAA_14"/>
    <property type="match status" value="1"/>
</dbReference>
<dbReference type="SUPFAM" id="SSF52540">
    <property type="entry name" value="P-loop containing nucleoside triphosphate hydrolases"/>
    <property type="match status" value="1"/>
</dbReference>
<evidence type="ECO:0000259" key="1">
    <source>
        <dbReference type="Pfam" id="PF13173"/>
    </source>
</evidence>
<dbReference type="InterPro" id="IPR041682">
    <property type="entry name" value="AAA_14"/>
</dbReference>